<dbReference type="InterPro" id="IPR036388">
    <property type="entry name" value="WH-like_DNA-bd_sf"/>
</dbReference>
<reference evidence="3 4" key="1">
    <citation type="submission" date="2017-10" db="EMBL/GenBank/DDBJ databases">
        <title>The draft genome sequence of Williamsia sp. BULT 1.1 isolated from the semi-arid grassland soils from South Africa.</title>
        <authorList>
            <person name="Kabwe M.H."/>
            <person name="Govender N."/>
            <person name="Mutseka Lunga P."/>
            <person name="Vikram S."/>
            <person name="Makhalanyane T.P."/>
        </authorList>
    </citation>
    <scope>NUCLEOTIDE SEQUENCE [LARGE SCALE GENOMIC DNA]</scope>
    <source>
        <strain evidence="3 4">BULT 1.1</strain>
    </source>
</reference>
<dbReference type="AlphaFoldDB" id="A0A2G3PFR2"/>
<dbReference type="InterPro" id="IPR025714">
    <property type="entry name" value="Methyltranfer_dom"/>
</dbReference>
<dbReference type="GO" id="GO:0008168">
    <property type="term" value="F:methyltransferase activity"/>
    <property type="evidence" value="ECO:0007669"/>
    <property type="project" value="UniProtKB-KW"/>
</dbReference>
<evidence type="ECO:0000259" key="1">
    <source>
        <dbReference type="Pfam" id="PF13847"/>
    </source>
</evidence>
<dbReference type="InterPro" id="IPR053173">
    <property type="entry name" value="SAM-binding_MTase"/>
</dbReference>
<name>A0A2G3PFR2_WILMA</name>
<dbReference type="GO" id="GO:0032259">
    <property type="term" value="P:methylation"/>
    <property type="evidence" value="ECO:0007669"/>
    <property type="project" value="UniProtKB-KW"/>
</dbReference>
<keyword evidence="3" id="KW-0808">Transferase</keyword>
<organism evidence="3 4">
    <name type="scientific">Williamsia marianensis</name>
    <dbReference type="NCBI Taxonomy" id="85044"/>
    <lineage>
        <taxon>Bacteria</taxon>
        <taxon>Bacillati</taxon>
        <taxon>Actinomycetota</taxon>
        <taxon>Actinomycetes</taxon>
        <taxon>Mycobacteriales</taxon>
        <taxon>Nocardiaceae</taxon>
        <taxon>Williamsia</taxon>
    </lineage>
</organism>
<dbReference type="Gene3D" id="1.10.10.10">
    <property type="entry name" value="Winged helix-like DNA-binding domain superfamily/Winged helix DNA-binding domain"/>
    <property type="match status" value="1"/>
</dbReference>
<dbReference type="Proteomes" id="UP000225108">
    <property type="component" value="Unassembled WGS sequence"/>
</dbReference>
<dbReference type="InterPro" id="IPR029063">
    <property type="entry name" value="SAM-dependent_MTases_sf"/>
</dbReference>
<dbReference type="PANTHER" id="PTHR45128">
    <property type="entry name" value="METHYLTRANSFERASE TYPE 11"/>
    <property type="match status" value="1"/>
</dbReference>
<gene>
    <name evidence="3" type="ORF">CSW57_22935</name>
</gene>
<keyword evidence="3" id="KW-0489">Methyltransferase</keyword>
<dbReference type="SUPFAM" id="SSF53335">
    <property type="entry name" value="S-adenosyl-L-methionine-dependent methyltransferases"/>
    <property type="match status" value="1"/>
</dbReference>
<evidence type="ECO:0000259" key="2">
    <source>
        <dbReference type="Pfam" id="PF21320"/>
    </source>
</evidence>
<dbReference type="Pfam" id="PF13847">
    <property type="entry name" value="Methyltransf_31"/>
    <property type="match status" value="1"/>
</dbReference>
<dbReference type="CDD" id="cd02440">
    <property type="entry name" value="AdoMet_MTases"/>
    <property type="match status" value="1"/>
</dbReference>
<evidence type="ECO:0000313" key="4">
    <source>
        <dbReference type="Proteomes" id="UP000225108"/>
    </source>
</evidence>
<protein>
    <submittedName>
        <fullName evidence="3">SAM-dependent methyltransferase</fullName>
    </submittedName>
</protein>
<dbReference type="InterPro" id="IPR036390">
    <property type="entry name" value="WH_DNA-bd_sf"/>
</dbReference>
<feature type="domain" description="S-adenosylmethionine-dependent methyltransferase Rv2258c-like winged HTH" evidence="2">
    <location>
        <begin position="31"/>
        <end position="97"/>
    </location>
</feature>
<dbReference type="Gene3D" id="3.40.50.150">
    <property type="entry name" value="Vaccinia Virus protein VP39"/>
    <property type="match status" value="1"/>
</dbReference>
<dbReference type="SUPFAM" id="SSF46785">
    <property type="entry name" value="Winged helix' DNA-binding domain"/>
    <property type="match status" value="1"/>
</dbReference>
<dbReference type="InterPro" id="IPR048711">
    <property type="entry name" value="WHD_Rv2258c"/>
</dbReference>
<proteinExistence type="predicted"/>
<accession>A0A2G3PFR2</accession>
<evidence type="ECO:0000313" key="3">
    <source>
        <dbReference type="EMBL" id="PHV64654.1"/>
    </source>
</evidence>
<sequence length="356" mass="38108">MTSQAPMTTDQFADHVFGALLGAQQVQALYLGDRLGWYELLAKEGPLSPTELAERSGTAERYAREWLEHQAVSGYVTADIGPEVTRFALPAEYSEVLVNGDSLSYLAPLARLSVATGSQMSELLQAYRSGGGVSWQQLGTDAREAQSYANRPMYMGQLTSEFLPQIPDLHALLTSGARIADLGCGEGWSSIALAVGYPNVSVDGYDIDTDSVAAAQRNAVEYGVSDRVTVTVADAQSELDSGSHDAVFAFECVHDLSDPVSFLATMRRIAKPGAPIIVMDERTADSFTPDAGPVEQLLYGFSIGCCLPDSMSGGDSAATGTVMRTSTLDAYARSAGLDGASVLDIEHEIFRFYRLQ</sequence>
<feature type="domain" description="Methyltransferase" evidence="1">
    <location>
        <begin position="174"/>
        <end position="286"/>
    </location>
</feature>
<dbReference type="EMBL" id="PEBD01000012">
    <property type="protein sequence ID" value="PHV64654.1"/>
    <property type="molecule type" value="Genomic_DNA"/>
</dbReference>
<comment type="caution">
    <text evidence="3">The sequence shown here is derived from an EMBL/GenBank/DDBJ whole genome shotgun (WGS) entry which is preliminary data.</text>
</comment>
<dbReference type="Pfam" id="PF21320">
    <property type="entry name" value="WHD_Rv2258c"/>
    <property type="match status" value="1"/>
</dbReference>